<dbReference type="PIRSF" id="PIRSF029509">
    <property type="entry name" value="UCP029509"/>
    <property type="match status" value="1"/>
</dbReference>
<feature type="transmembrane region" description="Helical" evidence="1">
    <location>
        <begin position="112"/>
        <end position="132"/>
    </location>
</feature>
<dbReference type="Pfam" id="PF09990">
    <property type="entry name" value="DUF2231"/>
    <property type="match status" value="1"/>
</dbReference>
<sequence>MTDTIYRTYRSTPNPLHATLLAGTVPLFLGALLSDIAYYRSYHIQWSNFASWLIAGGLVFCGLAILFALANLISAGRRGRAMTYVLLLVATWGLGFINALQHAKDAWATMPTGLVLSVIVTLLACIATWVGLAGPHAREVR</sequence>
<accession>A0A0B3BYH8</accession>
<dbReference type="EMBL" id="JTAK01000002">
    <property type="protein sequence ID" value="KHO65739.1"/>
    <property type="molecule type" value="Genomic_DNA"/>
</dbReference>
<dbReference type="InterPro" id="IPR019251">
    <property type="entry name" value="DUF2231_TM"/>
</dbReference>
<dbReference type="RefSeq" id="WP_039606236.1">
    <property type="nucleotide sequence ID" value="NZ_FMUP01000001.1"/>
</dbReference>
<organism evidence="3 4">
    <name type="scientific">Pseudomonas flexibilis</name>
    <dbReference type="NCBI Taxonomy" id="706570"/>
    <lineage>
        <taxon>Bacteria</taxon>
        <taxon>Pseudomonadati</taxon>
        <taxon>Pseudomonadota</taxon>
        <taxon>Gammaproteobacteria</taxon>
        <taxon>Pseudomonadales</taxon>
        <taxon>Pseudomonadaceae</taxon>
        <taxon>Pseudomonas</taxon>
    </lineage>
</organism>
<feature type="transmembrane region" description="Helical" evidence="1">
    <location>
        <begin position="81"/>
        <end position="100"/>
    </location>
</feature>
<comment type="caution">
    <text evidence="3">The sequence shown here is derived from an EMBL/GenBank/DDBJ whole genome shotgun (WGS) entry which is preliminary data.</text>
</comment>
<evidence type="ECO:0000256" key="1">
    <source>
        <dbReference type="SAM" id="Phobius"/>
    </source>
</evidence>
<dbReference type="OrthoDB" id="2873672at2"/>
<dbReference type="STRING" id="706570.PT85_06755"/>
<proteinExistence type="predicted"/>
<keyword evidence="1" id="KW-1133">Transmembrane helix</keyword>
<keyword evidence="4" id="KW-1185">Reference proteome</keyword>
<name>A0A0B3BYH8_9PSED</name>
<dbReference type="Proteomes" id="UP000030980">
    <property type="component" value="Unassembled WGS sequence"/>
</dbReference>
<keyword evidence="1" id="KW-0812">Transmembrane</keyword>
<keyword evidence="1" id="KW-0472">Membrane</keyword>
<evidence type="ECO:0000313" key="4">
    <source>
        <dbReference type="Proteomes" id="UP000030980"/>
    </source>
</evidence>
<protein>
    <submittedName>
        <fullName evidence="3">Membrane protein</fullName>
    </submittedName>
</protein>
<dbReference type="InterPro" id="IPR016923">
    <property type="entry name" value="UCP029509"/>
</dbReference>
<evidence type="ECO:0000313" key="3">
    <source>
        <dbReference type="EMBL" id="KHO65739.1"/>
    </source>
</evidence>
<reference evidence="3 4" key="1">
    <citation type="submission" date="2014-11" db="EMBL/GenBank/DDBJ databases">
        <title>Genome sequence of Pseudomonas tuomuerensis JCM 14085.</title>
        <authorList>
            <person name="Shin S.-K."/>
            <person name="Yi H."/>
        </authorList>
    </citation>
    <scope>NUCLEOTIDE SEQUENCE [LARGE SCALE GENOMIC DNA]</scope>
    <source>
        <strain evidence="3 4">JCM 14085</strain>
    </source>
</reference>
<dbReference type="AlphaFoldDB" id="A0A0B3BYH8"/>
<gene>
    <name evidence="3" type="ORF">PT85_06755</name>
</gene>
<evidence type="ECO:0000259" key="2">
    <source>
        <dbReference type="Pfam" id="PF09990"/>
    </source>
</evidence>
<feature type="transmembrane region" description="Helical" evidence="1">
    <location>
        <begin position="16"/>
        <end position="37"/>
    </location>
</feature>
<feature type="transmembrane region" description="Helical" evidence="1">
    <location>
        <begin position="49"/>
        <end position="69"/>
    </location>
</feature>
<feature type="domain" description="DUF2231" evidence="2">
    <location>
        <begin position="14"/>
        <end position="131"/>
    </location>
</feature>